<dbReference type="Gene3D" id="3.20.20.190">
    <property type="entry name" value="Phosphatidylinositol (PI) phosphodiesterase"/>
    <property type="match status" value="1"/>
</dbReference>
<feature type="transmembrane region" description="Helical" evidence="1">
    <location>
        <begin position="269"/>
        <end position="291"/>
    </location>
</feature>
<dbReference type="Pfam" id="PF10110">
    <property type="entry name" value="GPDPase_memb"/>
    <property type="match status" value="1"/>
</dbReference>
<feature type="domain" description="GP-PDE" evidence="2">
    <location>
        <begin position="357"/>
        <end position="587"/>
    </location>
</feature>
<comment type="caution">
    <text evidence="3">The sequence shown here is derived from an EMBL/GenBank/DDBJ whole genome shotgun (WGS) entry which is preliminary data.</text>
</comment>
<feature type="transmembrane region" description="Helical" evidence="1">
    <location>
        <begin position="128"/>
        <end position="149"/>
    </location>
</feature>
<dbReference type="GO" id="GO:0006629">
    <property type="term" value="P:lipid metabolic process"/>
    <property type="evidence" value="ECO:0007669"/>
    <property type="project" value="InterPro"/>
</dbReference>
<feature type="transmembrane region" description="Helical" evidence="1">
    <location>
        <begin position="329"/>
        <end position="348"/>
    </location>
</feature>
<evidence type="ECO:0000256" key="1">
    <source>
        <dbReference type="SAM" id="Phobius"/>
    </source>
</evidence>
<sequence length="607" mass="66621">MLYPKRHYWQQTLGAIRTCGRKLIEFELVFALISAGVMVPAFGWLLNHLIARSGNVTITNYDLVDFAISPYGGLFILTALCSGFTLFFTQRAGVTILAASGLYGYPIGPVRALVFALGRLPVFLRLGILYAVTLLALSVPFAGLGYLLFSLLLQGHDINYYLYYKPMEWYLALGGGAVLALGYAILVLHLWARTAFALTIMVSEPVNVVTALRRSWRLSAGHEMAIVWRAGGWWLWVGAVAYPLIRLISWSADRLLDQLALNLSAEVTFLALVSALVFMLSAGWSLLGMFGEAYIIQLLYRDFGEKPAGLERLGREAVKQASDLSVRTLGGVLTGAFVVMLGLGIYALSGEPQRDEILITAHRAGAARGPENTVAALRQAIAEKADYAEIDVQTAADGELVVLHDADLMRIAGDPARVAELSHEEIQQRDAGAWHSEAFRGEPVPTLRQMLDEARGRIGLNIELKYNRPDPTLAAAVVAMLQKEGMTQQVVITSLEAKAIEEVRKLDPSIRTGLIVTQSIGDPIKADTQFLAVNQSVANEKFIARAHKGGKQVHVWTVNNPRQMIRMLALGADVLITDYPQEAADIRAQWLALSPVEQTALRLRYVL</sequence>
<accession>A0A8I1WA95</accession>
<organism evidence="3 4">
    <name type="scientific">Plesiomonas shigelloides</name>
    <name type="common">Aeromonas shigelloides</name>
    <dbReference type="NCBI Taxonomy" id="703"/>
    <lineage>
        <taxon>Bacteria</taxon>
        <taxon>Pseudomonadati</taxon>
        <taxon>Pseudomonadota</taxon>
        <taxon>Gammaproteobacteria</taxon>
        <taxon>Enterobacterales</taxon>
        <taxon>Enterobacteriaceae</taxon>
        <taxon>Plesiomonas</taxon>
    </lineage>
</organism>
<feature type="transmembrane region" description="Helical" evidence="1">
    <location>
        <begin position="94"/>
        <end position="116"/>
    </location>
</feature>
<dbReference type="CDD" id="cd08579">
    <property type="entry name" value="GDPD_memb_like"/>
    <property type="match status" value="1"/>
</dbReference>
<dbReference type="InterPro" id="IPR030395">
    <property type="entry name" value="GP_PDE_dom"/>
</dbReference>
<dbReference type="PANTHER" id="PTHR46211">
    <property type="entry name" value="GLYCEROPHOSPHORYL DIESTER PHOSPHODIESTERASE"/>
    <property type="match status" value="1"/>
</dbReference>
<keyword evidence="1" id="KW-0472">Membrane</keyword>
<evidence type="ECO:0000313" key="4">
    <source>
        <dbReference type="Proteomes" id="UP000664658"/>
    </source>
</evidence>
<evidence type="ECO:0000313" key="3">
    <source>
        <dbReference type="EMBL" id="MBO1109162.1"/>
    </source>
</evidence>
<name>A0A8I1WA95_PLESH</name>
<dbReference type="SUPFAM" id="SSF51695">
    <property type="entry name" value="PLC-like phosphodiesterases"/>
    <property type="match status" value="1"/>
</dbReference>
<dbReference type="InterPro" id="IPR017946">
    <property type="entry name" value="PLC-like_Pdiesterase_TIM-brl"/>
</dbReference>
<dbReference type="Proteomes" id="UP000664658">
    <property type="component" value="Unassembled WGS sequence"/>
</dbReference>
<proteinExistence type="predicted"/>
<dbReference type="AlphaFoldDB" id="A0A8I1WA95"/>
<dbReference type="InterPro" id="IPR018476">
    <property type="entry name" value="GlyceroP-diester-Pdiesterase_M"/>
</dbReference>
<dbReference type="PROSITE" id="PS51704">
    <property type="entry name" value="GP_PDE"/>
    <property type="match status" value="1"/>
</dbReference>
<dbReference type="RefSeq" id="WP_207542414.1">
    <property type="nucleotide sequence ID" value="NZ_JAFNAA010000015.1"/>
</dbReference>
<dbReference type="GO" id="GO:0008081">
    <property type="term" value="F:phosphoric diester hydrolase activity"/>
    <property type="evidence" value="ECO:0007669"/>
    <property type="project" value="InterPro"/>
</dbReference>
<keyword evidence="1" id="KW-1133">Transmembrane helix</keyword>
<dbReference type="PANTHER" id="PTHR46211:SF8">
    <property type="entry name" value="PHOSPHODIESTERASE"/>
    <property type="match status" value="1"/>
</dbReference>
<feature type="transmembrane region" description="Helical" evidence="1">
    <location>
        <begin position="233"/>
        <end position="249"/>
    </location>
</feature>
<feature type="transmembrane region" description="Helical" evidence="1">
    <location>
        <begin position="26"/>
        <end position="46"/>
    </location>
</feature>
<dbReference type="Pfam" id="PF03009">
    <property type="entry name" value="GDPD"/>
    <property type="match status" value="1"/>
</dbReference>
<feature type="transmembrane region" description="Helical" evidence="1">
    <location>
        <begin position="66"/>
        <end position="87"/>
    </location>
</feature>
<protein>
    <submittedName>
        <fullName evidence="3">Glycerophosphodiester phosphodiesterase</fullName>
    </submittedName>
</protein>
<evidence type="ECO:0000259" key="2">
    <source>
        <dbReference type="PROSITE" id="PS51704"/>
    </source>
</evidence>
<keyword evidence="1" id="KW-0812">Transmembrane</keyword>
<reference evidence="3" key="1">
    <citation type="submission" date="2021-03" db="EMBL/GenBank/DDBJ databases">
        <title>Plesiomonas shigelloides zfcc0051, isolated from zebrafish feces.</title>
        <authorList>
            <person name="Vanderhoek Z."/>
            <person name="Gaulke C."/>
        </authorList>
    </citation>
    <scope>NUCLEOTIDE SEQUENCE</scope>
    <source>
        <strain evidence="3">Zfcc0051</strain>
    </source>
</reference>
<dbReference type="EMBL" id="JAFNAA010000015">
    <property type="protein sequence ID" value="MBO1109162.1"/>
    <property type="molecule type" value="Genomic_DNA"/>
</dbReference>
<gene>
    <name evidence="3" type="ORF">J2R62_13250</name>
</gene>
<feature type="transmembrane region" description="Helical" evidence="1">
    <location>
        <begin position="169"/>
        <end position="188"/>
    </location>
</feature>